<evidence type="ECO:0000313" key="3">
    <source>
        <dbReference type="Proteomes" id="UP000299102"/>
    </source>
</evidence>
<protein>
    <submittedName>
        <fullName evidence="2">Uncharacterized protein</fullName>
    </submittedName>
</protein>
<accession>A0A4C1TML8</accession>
<keyword evidence="3" id="KW-1185">Reference proteome</keyword>
<dbReference type="Proteomes" id="UP000299102">
    <property type="component" value="Unassembled WGS sequence"/>
</dbReference>
<name>A0A4C1TML8_EUMVA</name>
<gene>
    <name evidence="2" type="ORF">EVAR_80532_1</name>
</gene>
<sequence>MHIRLHHPTPPSIRSFPTPSVILFLPEGPATPPLKLIKSKSGDVRLLSGGSHARLPPYTQKRRANTSHGALRRGPPAYAAVTRDFFPVRRFRDRGRRRRCPDIVLVVRHDRVPPFAKKTDGNWIHCPI</sequence>
<organism evidence="2 3">
    <name type="scientific">Eumeta variegata</name>
    <name type="common">Bagworm moth</name>
    <name type="synonym">Eumeta japonica</name>
    <dbReference type="NCBI Taxonomy" id="151549"/>
    <lineage>
        <taxon>Eukaryota</taxon>
        <taxon>Metazoa</taxon>
        <taxon>Ecdysozoa</taxon>
        <taxon>Arthropoda</taxon>
        <taxon>Hexapoda</taxon>
        <taxon>Insecta</taxon>
        <taxon>Pterygota</taxon>
        <taxon>Neoptera</taxon>
        <taxon>Endopterygota</taxon>
        <taxon>Lepidoptera</taxon>
        <taxon>Glossata</taxon>
        <taxon>Ditrysia</taxon>
        <taxon>Tineoidea</taxon>
        <taxon>Psychidae</taxon>
        <taxon>Oiketicinae</taxon>
        <taxon>Eumeta</taxon>
    </lineage>
</organism>
<feature type="region of interest" description="Disordered" evidence="1">
    <location>
        <begin position="48"/>
        <end position="74"/>
    </location>
</feature>
<dbReference type="AlphaFoldDB" id="A0A4C1TML8"/>
<evidence type="ECO:0000313" key="2">
    <source>
        <dbReference type="EMBL" id="GBP15354.1"/>
    </source>
</evidence>
<reference evidence="2 3" key="1">
    <citation type="journal article" date="2019" name="Commun. Biol.">
        <title>The bagworm genome reveals a unique fibroin gene that provides high tensile strength.</title>
        <authorList>
            <person name="Kono N."/>
            <person name="Nakamura H."/>
            <person name="Ohtoshi R."/>
            <person name="Tomita M."/>
            <person name="Numata K."/>
            <person name="Arakawa K."/>
        </authorList>
    </citation>
    <scope>NUCLEOTIDE SEQUENCE [LARGE SCALE GENOMIC DNA]</scope>
</reference>
<evidence type="ECO:0000256" key="1">
    <source>
        <dbReference type="SAM" id="MobiDB-lite"/>
    </source>
</evidence>
<comment type="caution">
    <text evidence="2">The sequence shown here is derived from an EMBL/GenBank/DDBJ whole genome shotgun (WGS) entry which is preliminary data.</text>
</comment>
<dbReference type="EMBL" id="BGZK01000071">
    <property type="protein sequence ID" value="GBP15354.1"/>
    <property type="molecule type" value="Genomic_DNA"/>
</dbReference>
<proteinExistence type="predicted"/>